<name>A0AAN8WN79_HALRR</name>
<dbReference type="Proteomes" id="UP001381693">
    <property type="component" value="Unassembled WGS sequence"/>
</dbReference>
<dbReference type="SMART" id="SM00595">
    <property type="entry name" value="MADF"/>
    <property type="match status" value="1"/>
</dbReference>
<dbReference type="PANTHER" id="PTHR12243:SF67">
    <property type="entry name" value="COREPRESSOR OF PANGOLIN, ISOFORM A-RELATED"/>
    <property type="match status" value="1"/>
</dbReference>
<proteinExistence type="predicted"/>
<dbReference type="InterPro" id="IPR006578">
    <property type="entry name" value="MADF-dom"/>
</dbReference>
<dbReference type="PROSITE" id="PS51029">
    <property type="entry name" value="MADF"/>
    <property type="match status" value="1"/>
</dbReference>
<evidence type="ECO:0000313" key="2">
    <source>
        <dbReference type="EMBL" id="KAK7026489.1"/>
    </source>
</evidence>
<accession>A0AAN8WN79</accession>
<comment type="caution">
    <text evidence="2">The sequence shown here is derived from an EMBL/GenBank/DDBJ whole genome shotgun (WGS) entry which is preliminary data.</text>
</comment>
<evidence type="ECO:0000259" key="1">
    <source>
        <dbReference type="PROSITE" id="PS51029"/>
    </source>
</evidence>
<feature type="domain" description="MADF" evidence="1">
    <location>
        <begin position="44"/>
        <end position="141"/>
    </location>
</feature>
<keyword evidence="3" id="KW-1185">Reference proteome</keyword>
<dbReference type="AlphaFoldDB" id="A0AAN8WN79"/>
<dbReference type="Pfam" id="PF10545">
    <property type="entry name" value="MADF_DNA_bdg"/>
    <property type="match status" value="1"/>
</dbReference>
<reference evidence="2 3" key="1">
    <citation type="submission" date="2023-11" db="EMBL/GenBank/DDBJ databases">
        <title>Halocaridina rubra genome assembly.</title>
        <authorList>
            <person name="Smith C."/>
        </authorList>
    </citation>
    <scope>NUCLEOTIDE SEQUENCE [LARGE SCALE GENOMIC DNA]</scope>
    <source>
        <strain evidence="2">EP-1</strain>
        <tissue evidence="2">Whole</tissue>
    </source>
</reference>
<sequence length="158" mass="18563">MACPDEVSGKVRREKCSPVPLPPKLEKCATSLRKLKWTAEMTHCLIEKVRGRPVLWDHNHELFNKIIYKKLKWREVADDLQQLFPELLDYGLAEDDVQKKFGTLKSTFQREVRKRLQYPEGSITSRWEYFKTCSFMLGLINNETSKLSYSVYPSQVSF</sequence>
<evidence type="ECO:0000313" key="3">
    <source>
        <dbReference type="Proteomes" id="UP001381693"/>
    </source>
</evidence>
<dbReference type="GO" id="GO:0005634">
    <property type="term" value="C:nucleus"/>
    <property type="evidence" value="ECO:0007669"/>
    <property type="project" value="TreeGrafter"/>
</dbReference>
<dbReference type="GO" id="GO:0006357">
    <property type="term" value="P:regulation of transcription by RNA polymerase II"/>
    <property type="evidence" value="ECO:0007669"/>
    <property type="project" value="TreeGrafter"/>
</dbReference>
<protein>
    <recommendedName>
        <fullName evidence="1">MADF domain-containing protein</fullName>
    </recommendedName>
</protein>
<organism evidence="2 3">
    <name type="scientific">Halocaridina rubra</name>
    <name type="common">Hawaiian red shrimp</name>
    <dbReference type="NCBI Taxonomy" id="373956"/>
    <lineage>
        <taxon>Eukaryota</taxon>
        <taxon>Metazoa</taxon>
        <taxon>Ecdysozoa</taxon>
        <taxon>Arthropoda</taxon>
        <taxon>Crustacea</taxon>
        <taxon>Multicrustacea</taxon>
        <taxon>Malacostraca</taxon>
        <taxon>Eumalacostraca</taxon>
        <taxon>Eucarida</taxon>
        <taxon>Decapoda</taxon>
        <taxon>Pleocyemata</taxon>
        <taxon>Caridea</taxon>
        <taxon>Atyoidea</taxon>
        <taxon>Atyidae</taxon>
        <taxon>Halocaridina</taxon>
    </lineage>
</organism>
<dbReference type="PANTHER" id="PTHR12243">
    <property type="entry name" value="MADF DOMAIN TRANSCRIPTION FACTOR"/>
    <property type="match status" value="1"/>
</dbReference>
<dbReference type="InterPro" id="IPR039353">
    <property type="entry name" value="TF_Adf1"/>
</dbReference>
<dbReference type="EMBL" id="JAXCGZ010022707">
    <property type="protein sequence ID" value="KAK7026489.1"/>
    <property type="molecule type" value="Genomic_DNA"/>
</dbReference>
<gene>
    <name evidence="2" type="ORF">SK128_003341</name>
</gene>
<dbReference type="GO" id="GO:0005667">
    <property type="term" value="C:transcription regulator complex"/>
    <property type="evidence" value="ECO:0007669"/>
    <property type="project" value="TreeGrafter"/>
</dbReference>